<evidence type="ECO:0000313" key="6">
    <source>
        <dbReference type="Proteomes" id="UP000092649"/>
    </source>
</evidence>
<dbReference type="PATRIC" id="fig|505341.3.peg.2061"/>
<dbReference type="Proteomes" id="UP000092527">
    <property type="component" value="Unassembled WGS sequence"/>
</dbReference>
<comment type="function">
    <text evidence="1">Could be involved in insertion of integral membrane proteins into the membrane.</text>
</comment>
<dbReference type="GO" id="GO:0005886">
    <property type="term" value="C:plasma membrane"/>
    <property type="evidence" value="ECO:0007669"/>
    <property type="project" value="UniProtKB-SubCell"/>
</dbReference>
<evidence type="ECO:0000256" key="1">
    <source>
        <dbReference type="HAMAP-Rule" id="MF_00386"/>
    </source>
</evidence>
<dbReference type="OrthoDB" id="9801753at2"/>
<comment type="caution">
    <text evidence="4">The sequence shown here is derived from an EMBL/GenBank/DDBJ whole genome shotgun (WGS) entry which is preliminary data.</text>
</comment>
<sequence>MAAASTLIKKGLIGIIRFYQLVISPLIGPRCRFTPTCSQYGIEAIQTHGVIKGGWLTVKRILKCHPFGSSGYDPVPPSIDNHKPQRKK</sequence>
<dbReference type="NCBIfam" id="TIGR00278">
    <property type="entry name" value="membrane protein insertion efficiency factor YidD"/>
    <property type="match status" value="1"/>
</dbReference>
<comment type="subcellular location">
    <subcellularLocation>
        <location evidence="1">Cell membrane</location>
        <topology evidence="1">Peripheral membrane protein</topology>
        <orientation evidence="1">Cytoplasmic side</orientation>
    </subcellularLocation>
</comment>
<gene>
    <name evidence="3" type="ORF">QS62_10295</name>
    <name evidence="4" type="ORF">QV09_05095</name>
</gene>
<keyword evidence="6" id="KW-1185">Reference proteome</keyword>
<keyword evidence="1" id="KW-1003">Cell membrane</keyword>
<dbReference type="STRING" id="505341.QV08_09520"/>
<dbReference type="HAMAP" id="MF_00386">
    <property type="entry name" value="UPF0161_YidD"/>
    <property type="match status" value="1"/>
</dbReference>
<dbReference type="InterPro" id="IPR002696">
    <property type="entry name" value="Membr_insert_effic_factor_YidD"/>
</dbReference>
<evidence type="ECO:0000313" key="4">
    <source>
        <dbReference type="EMBL" id="OBX10604.1"/>
    </source>
</evidence>
<evidence type="ECO:0000313" key="3">
    <source>
        <dbReference type="EMBL" id="OBW91658.1"/>
    </source>
</evidence>
<feature type="region of interest" description="Disordered" evidence="2">
    <location>
        <begin position="68"/>
        <end position="88"/>
    </location>
</feature>
<name>A0A1A7PYA1_9PAST</name>
<dbReference type="PANTHER" id="PTHR33383:SF1">
    <property type="entry name" value="MEMBRANE PROTEIN INSERTION EFFICIENCY FACTOR-RELATED"/>
    <property type="match status" value="1"/>
</dbReference>
<organism evidence="4 5">
    <name type="scientific">Gallibacterium salpingitidis</name>
    <dbReference type="NCBI Taxonomy" id="505341"/>
    <lineage>
        <taxon>Bacteria</taxon>
        <taxon>Pseudomonadati</taxon>
        <taxon>Pseudomonadota</taxon>
        <taxon>Gammaproteobacteria</taxon>
        <taxon>Pasteurellales</taxon>
        <taxon>Pasteurellaceae</taxon>
        <taxon>Gallibacterium</taxon>
    </lineage>
</organism>
<protein>
    <recommendedName>
        <fullName evidence="1">Putative membrane protein insertion efficiency factor</fullName>
    </recommendedName>
</protein>
<accession>A0A1A7PYA1</accession>
<proteinExistence type="inferred from homology"/>
<evidence type="ECO:0000313" key="5">
    <source>
        <dbReference type="Proteomes" id="UP000092527"/>
    </source>
</evidence>
<reference evidence="5 6" key="1">
    <citation type="submission" date="2014-11" db="EMBL/GenBank/DDBJ databases">
        <title>Pan-genome of Gallibacterium spp.</title>
        <authorList>
            <person name="Kudirkiene E."/>
            <person name="Bojesen A.M."/>
        </authorList>
    </citation>
    <scope>NUCLEOTIDE SEQUENCE [LARGE SCALE GENOMIC DNA]</scope>
    <source>
        <strain evidence="4 5">18469/18</strain>
        <strain evidence="3 6">F150</strain>
    </source>
</reference>
<evidence type="ECO:0000256" key="2">
    <source>
        <dbReference type="SAM" id="MobiDB-lite"/>
    </source>
</evidence>
<dbReference type="Pfam" id="PF01809">
    <property type="entry name" value="YidD"/>
    <property type="match status" value="1"/>
</dbReference>
<keyword evidence="1" id="KW-0472">Membrane</keyword>
<dbReference type="PANTHER" id="PTHR33383">
    <property type="entry name" value="MEMBRANE PROTEIN INSERTION EFFICIENCY FACTOR-RELATED"/>
    <property type="match status" value="1"/>
</dbReference>
<dbReference type="Proteomes" id="UP000092649">
    <property type="component" value="Unassembled WGS sequence"/>
</dbReference>
<dbReference type="EMBL" id="JTJL01000060">
    <property type="protein sequence ID" value="OBW91658.1"/>
    <property type="molecule type" value="Genomic_DNA"/>
</dbReference>
<comment type="similarity">
    <text evidence="1">Belongs to the UPF0161 family.</text>
</comment>
<dbReference type="EMBL" id="JTJU01000025">
    <property type="protein sequence ID" value="OBX10604.1"/>
    <property type="molecule type" value="Genomic_DNA"/>
</dbReference>
<dbReference type="RefSeq" id="WP_066109804.1">
    <property type="nucleotide sequence ID" value="NZ_CP103875.1"/>
</dbReference>
<dbReference type="SMART" id="SM01234">
    <property type="entry name" value="Haemolytic"/>
    <property type="match status" value="1"/>
</dbReference>
<dbReference type="AlphaFoldDB" id="A0A1A7PYA1"/>